<feature type="compositionally biased region" description="Polar residues" evidence="2">
    <location>
        <begin position="195"/>
        <end position="208"/>
    </location>
</feature>
<dbReference type="PANTHER" id="PTHR35493:SF1">
    <property type="entry name" value="STRUCTURAL MAINTENANCE OF CHROMOSOMES PROTEIN"/>
    <property type="match status" value="1"/>
</dbReference>
<feature type="region of interest" description="Disordered" evidence="2">
    <location>
        <begin position="195"/>
        <end position="214"/>
    </location>
</feature>
<dbReference type="PANTHER" id="PTHR35493">
    <property type="entry name" value="STRUCTURAL MAINTENANCE OF CHROMOSOMES PROTEIN"/>
    <property type="match status" value="1"/>
</dbReference>
<keyword evidence="4" id="KW-1185">Reference proteome</keyword>
<keyword evidence="1" id="KW-0175">Coiled coil</keyword>
<dbReference type="EMBL" id="CP097503">
    <property type="protein sequence ID" value="URD79435.1"/>
    <property type="molecule type" value="Genomic_DNA"/>
</dbReference>
<feature type="coiled-coil region" evidence="1">
    <location>
        <begin position="44"/>
        <end position="75"/>
    </location>
</feature>
<gene>
    <name evidence="3" type="ORF">MUK42_02389</name>
</gene>
<reference evidence="3" key="1">
    <citation type="submission" date="2022-05" db="EMBL/GenBank/DDBJ databases">
        <title>The Musa troglodytarum L. genome provides insights into the mechanism of non-climacteric behaviour and enrichment of carotenoids.</title>
        <authorList>
            <person name="Wang J."/>
        </authorList>
    </citation>
    <scope>NUCLEOTIDE SEQUENCE</scope>
    <source>
        <tissue evidence="3">Leaf</tissue>
    </source>
</reference>
<evidence type="ECO:0000256" key="2">
    <source>
        <dbReference type="SAM" id="MobiDB-lite"/>
    </source>
</evidence>
<dbReference type="Proteomes" id="UP001055439">
    <property type="component" value="Chromosome 10"/>
</dbReference>
<evidence type="ECO:0000313" key="4">
    <source>
        <dbReference type="Proteomes" id="UP001055439"/>
    </source>
</evidence>
<dbReference type="AlphaFoldDB" id="A0A9E7EKW2"/>
<protein>
    <submittedName>
        <fullName evidence="3">Uncharacterized protein</fullName>
    </submittedName>
</protein>
<name>A0A9E7EKW2_9LILI</name>
<accession>A0A9E7EKW2</accession>
<evidence type="ECO:0000313" key="3">
    <source>
        <dbReference type="EMBL" id="URD79435.1"/>
    </source>
</evidence>
<sequence>MVAFLGLSRKLCQKGGTAKRKAEKALTEVNTNTRTIAISLLSQNKEYEAKISELRLLIDEKNEEQREEIKALKDAILFPDVMNSQLQVLPEKQGIELKQAKQVSPCLKKQVTSLTGQLQCLAEDLAEVKVDKYTSRTCFDEHLSSPRTPISDREAANPFEYRSPDCMASGYGCQGFKSLSDSMLFKIEAPDDRSFQQNAQQSPNTFCSSHGGMLSKSSERCLRFISREQASHLKTTIQESSLKLIAPMLSADFV</sequence>
<proteinExistence type="predicted"/>
<evidence type="ECO:0000256" key="1">
    <source>
        <dbReference type="SAM" id="Coils"/>
    </source>
</evidence>
<dbReference type="OrthoDB" id="760436at2759"/>
<organism evidence="3 4">
    <name type="scientific">Musa troglodytarum</name>
    <name type="common">fe'i banana</name>
    <dbReference type="NCBI Taxonomy" id="320322"/>
    <lineage>
        <taxon>Eukaryota</taxon>
        <taxon>Viridiplantae</taxon>
        <taxon>Streptophyta</taxon>
        <taxon>Embryophyta</taxon>
        <taxon>Tracheophyta</taxon>
        <taxon>Spermatophyta</taxon>
        <taxon>Magnoliopsida</taxon>
        <taxon>Liliopsida</taxon>
        <taxon>Zingiberales</taxon>
        <taxon>Musaceae</taxon>
        <taxon>Musa</taxon>
    </lineage>
</organism>